<evidence type="ECO:0000313" key="5">
    <source>
        <dbReference type="Proteomes" id="UP000685013"/>
    </source>
</evidence>
<reference evidence="4 5" key="1">
    <citation type="journal article" date="2021" name="Hortic Res">
        <title>The domestication of Cucurbita argyrosperma as revealed by the genome of its wild relative.</title>
        <authorList>
            <person name="Barrera-Redondo J."/>
            <person name="Sanchez-de la Vega G."/>
            <person name="Aguirre-Liguori J.A."/>
            <person name="Castellanos-Morales G."/>
            <person name="Gutierrez-Guerrero Y.T."/>
            <person name="Aguirre-Dugua X."/>
            <person name="Aguirre-Planter E."/>
            <person name="Tenaillon M.I."/>
            <person name="Lira-Saade R."/>
            <person name="Eguiarte L.E."/>
        </authorList>
    </citation>
    <scope>NUCLEOTIDE SEQUENCE [LARGE SCALE GENOMIC DNA]</scope>
    <source>
        <strain evidence="4">JBR-2021</strain>
    </source>
</reference>
<gene>
    <name evidence="4" type="primary">ITN1</name>
    <name evidence="4" type="ORF">SDJN03_27061</name>
</gene>
<dbReference type="EMBL" id="JAGKQH010000018">
    <property type="protein sequence ID" value="KAG6573174.1"/>
    <property type="molecule type" value="Genomic_DNA"/>
</dbReference>
<dbReference type="PANTHER" id="PTHR24177">
    <property type="entry name" value="CASKIN"/>
    <property type="match status" value="1"/>
</dbReference>
<feature type="transmembrane region" description="Helical" evidence="2">
    <location>
        <begin position="659"/>
        <end position="679"/>
    </location>
</feature>
<feature type="compositionally biased region" description="Polar residues" evidence="1">
    <location>
        <begin position="24"/>
        <end position="36"/>
    </location>
</feature>
<organism evidence="4 5">
    <name type="scientific">Cucurbita argyrosperma subsp. sororia</name>
    <dbReference type="NCBI Taxonomy" id="37648"/>
    <lineage>
        <taxon>Eukaryota</taxon>
        <taxon>Viridiplantae</taxon>
        <taxon>Streptophyta</taxon>
        <taxon>Embryophyta</taxon>
        <taxon>Tracheophyta</taxon>
        <taxon>Spermatophyta</taxon>
        <taxon>Magnoliopsida</taxon>
        <taxon>eudicotyledons</taxon>
        <taxon>Gunneridae</taxon>
        <taxon>Pentapetalae</taxon>
        <taxon>rosids</taxon>
        <taxon>fabids</taxon>
        <taxon>Cucurbitales</taxon>
        <taxon>Cucurbitaceae</taxon>
        <taxon>Cucurbiteae</taxon>
        <taxon>Cucurbita</taxon>
    </lineage>
</organism>
<proteinExistence type="predicted"/>
<feature type="transmembrane region" description="Helical" evidence="2">
    <location>
        <begin position="585"/>
        <end position="608"/>
    </location>
</feature>
<keyword evidence="5" id="KW-1185">Reference proteome</keyword>
<accession>A0AAV6M0Z7</accession>
<feature type="region of interest" description="Disordered" evidence="1">
    <location>
        <begin position="1"/>
        <end position="56"/>
    </location>
</feature>
<dbReference type="AlphaFoldDB" id="A0AAV6M0Z7"/>
<evidence type="ECO:0000256" key="2">
    <source>
        <dbReference type="SAM" id="Phobius"/>
    </source>
</evidence>
<protein>
    <submittedName>
        <fullName evidence="4">Ankyrin repeat-containing protein ITN1</fullName>
    </submittedName>
</protein>
<keyword evidence="2" id="KW-0812">Transmembrane</keyword>
<dbReference type="Proteomes" id="UP000685013">
    <property type="component" value="Chromosome 18"/>
</dbReference>
<feature type="compositionally biased region" description="Polar residues" evidence="1">
    <location>
        <begin position="107"/>
        <end position="117"/>
    </location>
</feature>
<dbReference type="GO" id="GO:0016020">
    <property type="term" value="C:membrane"/>
    <property type="evidence" value="ECO:0007669"/>
    <property type="project" value="TreeGrafter"/>
</dbReference>
<dbReference type="PANTHER" id="PTHR24177:SF292">
    <property type="entry name" value="ANKYRIN REPEAT FAMILY PROTEIN-RELATED"/>
    <property type="match status" value="1"/>
</dbReference>
<feature type="compositionally biased region" description="Basic and acidic residues" evidence="1">
    <location>
        <begin position="1"/>
        <end position="21"/>
    </location>
</feature>
<dbReference type="SMART" id="SM00248">
    <property type="entry name" value="ANK"/>
    <property type="match status" value="5"/>
</dbReference>
<keyword evidence="2" id="KW-0472">Membrane</keyword>
<evidence type="ECO:0000259" key="3">
    <source>
        <dbReference type="Pfam" id="PF13962"/>
    </source>
</evidence>
<sequence>MSKVVQKDMKNSVRVLFKEDDVPSPTSNPTYESNPNGEEPATPPPHRPLVSDEWGSSNHKYLDANITWSAQDKASAAEADDADVDGGEESDNNATARPSTDGDRSETGAQGQENQGNAADPSHHFILCNAKKKRAYLPLKVGLYQAALKGDWKIAKSIFDIDSSTITMKITDADETALHIAAAAKHIHFVENLVQLTSPADLAAKNEKGNTALAFAAASGVVRIAKVMVDKNPDLPDLHDLYKPTPVLMAVAYKRKDMASFLFSKTKFEALDTSEQIELLIETISTDYYDIALEILKKKPELAKEKMENGDTALHVLARKPSAIGSHAELSFWKTSINSRFHGLYNKALMQTLAHQTVERLWNFVVKELTKRELYSFIKNPSRLLHDAARVGNAEFLIILIRSYPDLLWKVDDDDKSIFHIAVENRQESVFSLIYEIGGLKDFLANFHDRKKQFNMLHLAGLLAAPDHLSRVSGAALQMQRELLWFKEVEKIVVSSHLQMRCDRIQELSQVKITQDPVDKLTPRELFTKEHEQLRKQGEEWMKNTANSCMLVATLIATVVFAAAFTVPGGNDDKEGIPIFRQNQAFTVFVISDVAALVLSTTSILTFLSILTSRYAEEDFLVSLPSKLLFGLLTLFVSIACMVVAFSAAFFIAYDKTKAKIPLAIGAVAILPVGCFCVFHSKLVVDILRSAYWSKFSLRQREKRLF</sequence>
<dbReference type="InterPro" id="IPR026961">
    <property type="entry name" value="PGG_dom"/>
</dbReference>
<feature type="non-terminal residue" evidence="4">
    <location>
        <position position="1"/>
    </location>
</feature>
<dbReference type="Pfam" id="PF12796">
    <property type="entry name" value="Ank_2"/>
    <property type="match status" value="1"/>
</dbReference>
<name>A0AAV6M0Z7_9ROSI</name>
<feature type="transmembrane region" description="Helical" evidence="2">
    <location>
        <begin position="545"/>
        <end position="565"/>
    </location>
</feature>
<feature type="transmembrane region" description="Helical" evidence="2">
    <location>
        <begin position="628"/>
        <end position="653"/>
    </location>
</feature>
<feature type="compositionally biased region" description="Acidic residues" evidence="1">
    <location>
        <begin position="78"/>
        <end position="91"/>
    </location>
</feature>
<keyword evidence="2" id="KW-1133">Transmembrane helix</keyword>
<dbReference type="Pfam" id="PF13962">
    <property type="entry name" value="PGG"/>
    <property type="match status" value="1"/>
</dbReference>
<evidence type="ECO:0000313" key="4">
    <source>
        <dbReference type="EMBL" id="KAG6573174.1"/>
    </source>
</evidence>
<feature type="domain" description="PGG" evidence="3">
    <location>
        <begin position="539"/>
        <end position="652"/>
    </location>
</feature>
<dbReference type="InterPro" id="IPR002110">
    <property type="entry name" value="Ankyrin_rpt"/>
</dbReference>
<feature type="region of interest" description="Disordered" evidence="1">
    <location>
        <begin position="72"/>
        <end position="121"/>
    </location>
</feature>
<comment type="caution">
    <text evidence="4">The sequence shown here is derived from an EMBL/GenBank/DDBJ whole genome shotgun (WGS) entry which is preliminary data.</text>
</comment>
<evidence type="ECO:0000256" key="1">
    <source>
        <dbReference type="SAM" id="MobiDB-lite"/>
    </source>
</evidence>